<keyword evidence="11" id="KW-1185">Reference proteome</keyword>
<dbReference type="PROSITE" id="PS51195">
    <property type="entry name" value="Q_MOTIF"/>
    <property type="match status" value="1"/>
</dbReference>
<proteinExistence type="inferred from homology"/>
<dbReference type="GO" id="GO:0003676">
    <property type="term" value="F:nucleic acid binding"/>
    <property type="evidence" value="ECO:0007669"/>
    <property type="project" value="InterPro"/>
</dbReference>
<dbReference type="VEuPathDB" id="VectorBase:LDEU011818"/>
<dbReference type="Pfam" id="PF00270">
    <property type="entry name" value="DEAD"/>
    <property type="match status" value="1"/>
</dbReference>
<evidence type="ECO:0000256" key="5">
    <source>
        <dbReference type="ARBA" id="ARBA00022840"/>
    </source>
</evidence>
<name>A0A443RXX5_9ACAR</name>
<dbReference type="InterPro" id="IPR011545">
    <property type="entry name" value="DEAD/DEAH_box_helicase_dom"/>
</dbReference>
<sequence length="372" mass="41947">MNLVRSIRLLRYTPILSSKICHSSAFKTSNVLLRTSQTRSIVCTYGKLFSQQISASLDDGDDEYIEEKITVLGNDVAPAVREFEDIKWPNEISEVIKRNGYTQPTSIQSSSWPVVLSGRDLVGVAKTGCGKTLAFLMPAICRIIENKKSDRKECSPLALVLAPTRELAQQIHSVANQFRGIITSIPVFGGASKIHQATFIERRNPELIIATPGRLIDFIMSDVINTKHVMYLVLDEADRMLDMGFEPQIRKIVHEIPKERQTLMFSATWPKDVRELAQDFLNNFVQINVGSTDLHANPNITQNIEIIQQDRKKERLISLLNEITAGGDKVLIFTETKFNADTISRFLRTNRFSAVALHGDKSQMQRDNTMRG</sequence>
<feature type="domain" description="DEAD-box RNA helicase Q" evidence="9">
    <location>
        <begin position="81"/>
        <end position="109"/>
    </location>
</feature>
<dbReference type="PROSITE" id="PS00039">
    <property type="entry name" value="DEAD_ATP_HELICASE"/>
    <property type="match status" value="1"/>
</dbReference>
<dbReference type="GO" id="GO:0016787">
    <property type="term" value="F:hydrolase activity"/>
    <property type="evidence" value="ECO:0007669"/>
    <property type="project" value="UniProtKB-KW"/>
</dbReference>
<protein>
    <recommendedName>
        <fullName evidence="1">RNA helicase</fullName>
        <ecNumber evidence="1">3.6.4.13</ecNumber>
    </recommendedName>
</protein>
<evidence type="ECO:0000313" key="10">
    <source>
        <dbReference type="EMBL" id="RWS20222.1"/>
    </source>
</evidence>
<gene>
    <name evidence="10" type="ORF">B4U80_09391</name>
</gene>
<dbReference type="InterPro" id="IPR001650">
    <property type="entry name" value="Helicase_C-like"/>
</dbReference>
<keyword evidence="4 7" id="KW-0347">Helicase</keyword>
<evidence type="ECO:0000259" key="9">
    <source>
        <dbReference type="PROSITE" id="PS51195"/>
    </source>
</evidence>
<dbReference type="InterPro" id="IPR014014">
    <property type="entry name" value="RNA_helicase_DEAD_Q_motif"/>
</dbReference>
<dbReference type="STRING" id="299467.A0A443RXX5"/>
<evidence type="ECO:0000313" key="11">
    <source>
        <dbReference type="Proteomes" id="UP000288716"/>
    </source>
</evidence>
<keyword evidence="2 7" id="KW-0547">Nucleotide-binding</keyword>
<feature type="non-terminal residue" evidence="10">
    <location>
        <position position="372"/>
    </location>
</feature>
<comment type="caution">
    <text evidence="10">The sequence shown here is derived from an EMBL/GenBank/DDBJ whole genome shotgun (WGS) entry which is preliminary data.</text>
</comment>
<reference evidence="10 11" key="1">
    <citation type="journal article" date="2018" name="Gigascience">
        <title>Genomes of trombidid mites reveal novel predicted allergens and laterally-transferred genes associated with secondary metabolism.</title>
        <authorList>
            <person name="Dong X."/>
            <person name="Chaisiri K."/>
            <person name="Xia D."/>
            <person name="Armstrong S.D."/>
            <person name="Fang Y."/>
            <person name="Donnelly M.J."/>
            <person name="Kadowaki T."/>
            <person name="McGarry J.W."/>
            <person name="Darby A.C."/>
            <person name="Makepeace B.L."/>
        </authorList>
    </citation>
    <scope>NUCLEOTIDE SEQUENCE [LARGE SCALE GENOMIC DNA]</scope>
    <source>
        <strain evidence="10">UoL-UT</strain>
    </source>
</reference>
<evidence type="ECO:0000256" key="3">
    <source>
        <dbReference type="ARBA" id="ARBA00022801"/>
    </source>
</evidence>
<evidence type="ECO:0000256" key="1">
    <source>
        <dbReference type="ARBA" id="ARBA00012552"/>
    </source>
</evidence>
<dbReference type="GO" id="GO:0003724">
    <property type="term" value="F:RNA helicase activity"/>
    <property type="evidence" value="ECO:0007669"/>
    <property type="project" value="UniProtKB-EC"/>
</dbReference>
<dbReference type="SMART" id="SM00487">
    <property type="entry name" value="DEXDc"/>
    <property type="match status" value="1"/>
</dbReference>
<feature type="domain" description="Helicase ATP-binding" evidence="8">
    <location>
        <begin position="112"/>
        <end position="287"/>
    </location>
</feature>
<dbReference type="InterPro" id="IPR027417">
    <property type="entry name" value="P-loop_NTPase"/>
</dbReference>
<evidence type="ECO:0000256" key="7">
    <source>
        <dbReference type="RuleBase" id="RU000492"/>
    </source>
</evidence>
<dbReference type="Proteomes" id="UP000288716">
    <property type="component" value="Unassembled WGS sequence"/>
</dbReference>
<dbReference type="SUPFAM" id="SSF52540">
    <property type="entry name" value="P-loop containing nucleoside triphosphate hydrolases"/>
    <property type="match status" value="2"/>
</dbReference>
<dbReference type="PANTHER" id="PTHR47958">
    <property type="entry name" value="ATP-DEPENDENT RNA HELICASE DBP3"/>
    <property type="match status" value="1"/>
</dbReference>
<accession>A0A443RXX5</accession>
<dbReference type="OrthoDB" id="6492176at2759"/>
<evidence type="ECO:0000256" key="2">
    <source>
        <dbReference type="ARBA" id="ARBA00022741"/>
    </source>
</evidence>
<comment type="similarity">
    <text evidence="7">Belongs to the DEAD box helicase family.</text>
</comment>
<dbReference type="EMBL" id="NCKV01019206">
    <property type="protein sequence ID" value="RWS20222.1"/>
    <property type="molecule type" value="Genomic_DNA"/>
</dbReference>
<keyword evidence="3 7" id="KW-0378">Hydrolase</keyword>
<feature type="short sequence motif" description="Q motif" evidence="6">
    <location>
        <begin position="81"/>
        <end position="109"/>
    </location>
</feature>
<evidence type="ECO:0000259" key="8">
    <source>
        <dbReference type="PROSITE" id="PS51192"/>
    </source>
</evidence>
<dbReference type="GO" id="GO:0005524">
    <property type="term" value="F:ATP binding"/>
    <property type="evidence" value="ECO:0007669"/>
    <property type="project" value="UniProtKB-KW"/>
</dbReference>
<dbReference type="InterPro" id="IPR000629">
    <property type="entry name" value="RNA-helicase_DEAD-box_CS"/>
</dbReference>
<dbReference type="PROSITE" id="PS51192">
    <property type="entry name" value="HELICASE_ATP_BIND_1"/>
    <property type="match status" value="1"/>
</dbReference>
<dbReference type="Gene3D" id="3.40.50.300">
    <property type="entry name" value="P-loop containing nucleotide triphosphate hydrolases"/>
    <property type="match status" value="2"/>
</dbReference>
<dbReference type="AlphaFoldDB" id="A0A443RXX5"/>
<organism evidence="10 11">
    <name type="scientific">Leptotrombidium deliense</name>
    <dbReference type="NCBI Taxonomy" id="299467"/>
    <lineage>
        <taxon>Eukaryota</taxon>
        <taxon>Metazoa</taxon>
        <taxon>Ecdysozoa</taxon>
        <taxon>Arthropoda</taxon>
        <taxon>Chelicerata</taxon>
        <taxon>Arachnida</taxon>
        <taxon>Acari</taxon>
        <taxon>Acariformes</taxon>
        <taxon>Trombidiformes</taxon>
        <taxon>Prostigmata</taxon>
        <taxon>Anystina</taxon>
        <taxon>Parasitengona</taxon>
        <taxon>Trombiculoidea</taxon>
        <taxon>Trombiculidae</taxon>
        <taxon>Leptotrombidium</taxon>
    </lineage>
</organism>
<dbReference type="Pfam" id="PF00271">
    <property type="entry name" value="Helicase_C"/>
    <property type="match status" value="1"/>
</dbReference>
<keyword evidence="5 7" id="KW-0067">ATP-binding</keyword>
<evidence type="ECO:0000256" key="6">
    <source>
        <dbReference type="PROSITE-ProRule" id="PRU00552"/>
    </source>
</evidence>
<dbReference type="InterPro" id="IPR014001">
    <property type="entry name" value="Helicase_ATP-bd"/>
</dbReference>
<dbReference type="EC" id="3.6.4.13" evidence="1"/>
<evidence type="ECO:0000256" key="4">
    <source>
        <dbReference type="ARBA" id="ARBA00022806"/>
    </source>
</evidence>